<evidence type="ECO:0000256" key="3">
    <source>
        <dbReference type="ARBA" id="ARBA00023125"/>
    </source>
</evidence>
<dbReference type="InterPro" id="IPR005119">
    <property type="entry name" value="LysR_subst-bd"/>
</dbReference>
<proteinExistence type="inferred from homology"/>
<name>A0A542Z7B3_9ACTN</name>
<dbReference type="Pfam" id="PF03466">
    <property type="entry name" value="LysR_substrate"/>
    <property type="match status" value="1"/>
</dbReference>
<evidence type="ECO:0000313" key="9">
    <source>
        <dbReference type="Proteomes" id="UP000316196"/>
    </source>
</evidence>
<comment type="caution">
    <text evidence="8">The sequence shown here is derived from an EMBL/GenBank/DDBJ whole genome shotgun (WGS) entry which is preliminary data.</text>
</comment>
<evidence type="ECO:0000256" key="1">
    <source>
        <dbReference type="ARBA" id="ARBA00009437"/>
    </source>
</evidence>
<dbReference type="InterPro" id="IPR000847">
    <property type="entry name" value="LysR_HTH_N"/>
</dbReference>
<dbReference type="PANTHER" id="PTHR30346">
    <property type="entry name" value="TRANSCRIPTIONAL DUAL REGULATOR HCAR-RELATED"/>
    <property type="match status" value="1"/>
</dbReference>
<dbReference type="GO" id="GO:0003700">
    <property type="term" value="F:DNA-binding transcription factor activity"/>
    <property type="evidence" value="ECO:0007669"/>
    <property type="project" value="InterPro"/>
</dbReference>
<dbReference type="CDD" id="cd08411">
    <property type="entry name" value="PBP2_OxyR"/>
    <property type="match status" value="1"/>
</dbReference>
<accession>A0A542Z7B3</accession>
<dbReference type="AlphaFoldDB" id="A0A542Z7B3"/>
<dbReference type="EMBL" id="VFOR01000006">
    <property type="protein sequence ID" value="TQL56235.1"/>
    <property type="molecule type" value="Genomic_DNA"/>
</dbReference>
<evidence type="ECO:0000313" key="8">
    <source>
        <dbReference type="EMBL" id="TQL56235.1"/>
    </source>
</evidence>
<dbReference type="FunFam" id="1.10.10.10:FF:000001">
    <property type="entry name" value="LysR family transcriptional regulator"/>
    <property type="match status" value="1"/>
</dbReference>
<evidence type="ECO:0000256" key="2">
    <source>
        <dbReference type="ARBA" id="ARBA00023015"/>
    </source>
</evidence>
<dbReference type="Proteomes" id="UP000316196">
    <property type="component" value="Unassembled WGS sequence"/>
</dbReference>
<keyword evidence="3" id="KW-0238">DNA-binding</keyword>
<protein>
    <recommendedName>
        <fullName evidence="6">Probable hydrogen peroxide-inducible genes activator</fullName>
    </recommendedName>
</protein>
<feature type="domain" description="HTH lysR-type" evidence="7">
    <location>
        <begin position="1"/>
        <end position="58"/>
    </location>
</feature>
<dbReference type="SUPFAM" id="SSF46785">
    <property type="entry name" value="Winged helix' DNA-binding domain"/>
    <property type="match status" value="1"/>
</dbReference>
<keyword evidence="5" id="KW-0804">Transcription</keyword>
<dbReference type="GO" id="GO:0032993">
    <property type="term" value="C:protein-DNA complex"/>
    <property type="evidence" value="ECO:0007669"/>
    <property type="project" value="TreeGrafter"/>
</dbReference>
<sequence length="302" mass="33129">MNLRDLEYLVALDEHRHFGRASAACFVSQPTLSTQIRKLEAELEVQLVERGGRRVQFTHVGTEVVRRARHVLADVEEIRGIAAQSVDPASGSIRLGIFPTLGPYLLPHTMPALQEAFPELRLLLVEEKTETLVEQLESGELDAIIIAQPVQVEGADSVPLFREDFVLVGPANDEEMTGGPLEAGDLAGSELLLLTEGHCLRDQALDFCRATRATERGHYRATSMETLRHMVASGAGKTLIPRLAMAPPVPPNPALALREFQAPTPHRDIALVWRSGSVYRDLLPKLASIIREAPGDLVEPLV</sequence>
<keyword evidence="4" id="KW-0010">Activator</keyword>
<evidence type="ECO:0000256" key="6">
    <source>
        <dbReference type="ARBA" id="ARBA00040885"/>
    </source>
</evidence>
<comment type="similarity">
    <text evidence="1">Belongs to the LysR transcriptional regulatory family.</text>
</comment>
<dbReference type="InterPro" id="IPR036390">
    <property type="entry name" value="WH_DNA-bd_sf"/>
</dbReference>
<dbReference type="PANTHER" id="PTHR30346:SF26">
    <property type="entry name" value="HYDROGEN PEROXIDE-INDUCIBLE GENES ACTIVATOR"/>
    <property type="match status" value="1"/>
</dbReference>
<evidence type="ECO:0000259" key="7">
    <source>
        <dbReference type="PROSITE" id="PS50931"/>
    </source>
</evidence>
<dbReference type="SUPFAM" id="SSF53850">
    <property type="entry name" value="Periplasmic binding protein-like II"/>
    <property type="match status" value="1"/>
</dbReference>
<dbReference type="Pfam" id="PF00126">
    <property type="entry name" value="HTH_1"/>
    <property type="match status" value="1"/>
</dbReference>
<organism evidence="8 9">
    <name type="scientific">Propioniferax innocua</name>
    <dbReference type="NCBI Taxonomy" id="1753"/>
    <lineage>
        <taxon>Bacteria</taxon>
        <taxon>Bacillati</taxon>
        <taxon>Actinomycetota</taxon>
        <taxon>Actinomycetes</taxon>
        <taxon>Propionibacteriales</taxon>
        <taxon>Propionibacteriaceae</taxon>
        <taxon>Propioniferax</taxon>
    </lineage>
</organism>
<dbReference type="Gene3D" id="1.10.10.10">
    <property type="entry name" value="Winged helix-like DNA-binding domain superfamily/Winged helix DNA-binding domain"/>
    <property type="match status" value="1"/>
</dbReference>
<keyword evidence="2" id="KW-0805">Transcription regulation</keyword>
<dbReference type="Gene3D" id="3.40.190.10">
    <property type="entry name" value="Periplasmic binding protein-like II"/>
    <property type="match status" value="2"/>
</dbReference>
<keyword evidence="9" id="KW-1185">Reference proteome</keyword>
<evidence type="ECO:0000256" key="4">
    <source>
        <dbReference type="ARBA" id="ARBA00023159"/>
    </source>
</evidence>
<dbReference type="PRINTS" id="PR00039">
    <property type="entry name" value="HTHLYSR"/>
</dbReference>
<dbReference type="InterPro" id="IPR036388">
    <property type="entry name" value="WH-like_DNA-bd_sf"/>
</dbReference>
<evidence type="ECO:0000256" key="5">
    <source>
        <dbReference type="ARBA" id="ARBA00023163"/>
    </source>
</evidence>
<dbReference type="OrthoDB" id="3181812at2"/>
<gene>
    <name evidence="8" type="ORF">FB460_2620</name>
</gene>
<reference evidence="8 9" key="1">
    <citation type="submission" date="2019-06" db="EMBL/GenBank/DDBJ databases">
        <title>Sequencing the genomes of 1000 actinobacteria strains.</title>
        <authorList>
            <person name="Klenk H.-P."/>
        </authorList>
    </citation>
    <scope>NUCLEOTIDE SEQUENCE [LARGE SCALE GENOMIC DNA]</scope>
    <source>
        <strain evidence="8 9">DSM 8251</strain>
    </source>
</reference>
<dbReference type="PROSITE" id="PS50931">
    <property type="entry name" value="HTH_LYSR"/>
    <property type="match status" value="1"/>
</dbReference>
<dbReference type="GO" id="GO:0003677">
    <property type="term" value="F:DNA binding"/>
    <property type="evidence" value="ECO:0007669"/>
    <property type="project" value="UniProtKB-KW"/>
</dbReference>
<dbReference type="RefSeq" id="WP_142094627.1">
    <property type="nucleotide sequence ID" value="NZ_BAAAMD010000002.1"/>
</dbReference>